<keyword evidence="3 7" id="KW-0547">Nucleotide-binding</keyword>
<dbReference type="EMBL" id="CP015518">
    <property type="protein sequence ID" value="APG25241.1"/>
    <property type="molecule type" value="Genomic_DNA"/>
</dbReference>
<dbReference type="HAMAP" id="MF_01894">
    <property type="entry name" value="Smc_prok"/>
    <property type="match status" value="1"/>
</dbReference>
<dbReference type="InterPro" id="IPR027417">
    <property type="entry name" value="P-loop_NTPase"/>
</dbReference>
<keyword evidence="6 7" id="KW-0238">DNA-binding</keyword>
<evidence type="ECO:0000256" key="1">
    <source>
        <dbReference type="ARBA" id="ARBA00004496"/>
    </source>
</evidence>
<dbReference type="InterPro" id="IPR010935">
    <property type="entry name" value="SMC_hinge"/>
</dbReference>
<dbReference type="OrthoDB" id="9808768at2"/>
<dbReference type="AlphaFoldDB" id="A0A1L3GH26"/>
<dbReference type="InterPro" id="IPR011890">
    <property type="entry name" value="SMC_prok"/>
</dbReference>
<sequence length="1175" mass="133397">MQIKRIEIAGFKSFVDRATLDFGPGIAAVVGPNGCGKSNVVDAIRWALGEQSPRNLRGRAMEDVIFGGSESRKPVGMAEVSLVFVNEKGQGPATVRDYAEFMVTRRLFRNGDSEYLLNKTPCRLLDISELFMDTGIGARAYSIIEQGKVGQILNAKPEDRRFLIEEAAGVSKFKARKKTALRKIEATGQNLLRLRDIIGEVKRQLGGLKRQARKAEQYRAFREEEKQIELCFARRHHADLVRSGQQLNQQETLAERRVMELESRFQQHELKLAELRLVQAASERDLSQCQEGVFHLNGELQRVEARLEYVAQALANLDRQKEQYRQQSLALQQRLLEIGVEETALKEVAQSLSEELQERSLVMERESAILEEQLAAEHEGMTALEEARRALFEGMTALSRSRADLEDADRRLQGLEERISWLRREKIQLQEQRAAVQEVLVGGEQELENLRGLLDGLERDLQSSREQSHLRRRQMEDNEQQLLETQERLGECRSRLRSLEQMERNLEGCGAGVKLLWQDPRLQHHLVGMVADLIEVPAAYEVAVGAVLGERLQAPLLRQVQDALLALEILRDGGGRASLVLPCGSSAAGPQRAAGICLSELVVIREDAVSQLRSLFDDAYLVDDLTPFLGTVLPEGVVLVTAAGDRLDHRGVVHGGARTEMGYQLLSQKREIKDLRARQKILEQNLGVLRDERNEQKSAFEIAEQMQEALREELHAQQLKCAEREKDLARAAQELARLDERLEVAAFEDDQVEKERCALQRRRGEAEILCRQIDAGRLEQESAVARSEEQLRISRRGQDALREKVTALKVSLAELRERLEGGRRQSQQLSETGRDVQRQLDQLEQGRCQAESEVESLQDELKQLQMTLEALYQRQKEQQSRLNRLKDVAEQQQQQIVEQDESLRTVRGQLQQAREDLSGLQMRGREVAMEISHLRQDIAFRYRVELAQETMEETDGNFHPAAAEARLLELRRNIETIGEVNLTAIDAYRELEQRWEFLCRQEADLQGSLDGLHAAIAKINRTTRKRFRETFDQVNAMFQQIFPRLFLGGRAELTLTDEQDLLEAGIEIAVQPPGKRLQNVGLLSGGEKALTAIALIFAIFLIKPSPFCVLDEVDAPLDEANIQRFNDMVREMSSRSQFIVITHSKKTMEMADILYGVTMEDPGVSKLVSVQLNDY</sequence>
<dbReference type="Proteomes" id="UP000182264">
    <property type="component" value="Chromosome"/>
</dbReference>
<dbReference type="Pfam" id="PF02463">
    <property type="entry name" value="SMC_N"/>
    <property type="match status" value="1"/>
</dbReference>
<keyword evidence="2 7" id="KW-0963">Cytoplasm</keyword>
<feature type="binding site" evidence="7">
    <location>
        <begin position="32"/>
        <end position="39"/>
    </location>
    <ligand>
        <name>ATP</name>
        <dbReference type="ChEBI" id="CHEBI:30616"/>
    </ligand>
</feature>
<dbReference type="GO" id="GO:0003677">
    <property type="term" value="F:DNA binding"/>
    <property type="evidence" value="ECO:0007669"/>
    <property type="project" value="UniProtKB-UniRule"/>
</dbReference>
<feature type="coiled-coil region" evidence="7">
    <location>
        <begin position="398"/>
        <end position="502"/>
    </location>
</feature>
<dbReference type="GO" id="GO:0030261">
    <property type="term" value="P:chromosome condensation"/>
    <property type="evidence" value="ECO:0007669"/>
    <property type="project" value="InterPro"/>
</dbReference>
<accession>A0A1L3GH26</accession>
<comment type="subunit">
    <text evidence="7">Homodimer.</text>
</comment>
<dbReference type="InterPro" id="IPR036277">
    <property type="entry name" value="SMC_hinge_sf"/>
</dbReference>
<feature type="domain" description="SMC hinge" evidence="8">
    <location>
        <begin position="524"/>
        <end position="626"/>
    </location>
</feature>
<dbReference type="CDD" id="cd03278">
    <property type="entry name" value="ABC_SMC_barmotin"/>
    <property type="match status" value="1"/>
</dbReference>
<dbReference type="InterPro" id="IPR003395">
    <property type="entry name" value="RecF/RecN/SMC_N"/>
</dbReference>
<organism evidence="9 10">
    <name type="scientific">Syntrophotalea acetylenica</name>
    <name type="common">Pelobacter acetylenicus</name>
    <dbReference type="NCBI Taxonomy" id="29542"/>
    <lineage>
        <taxon>Bacteria</taxon>
        <taxon>Pseudomonadati</taxon>
        <taxon>Thermodesulfobacteriota</taxon>
        <taxon>Desulfuromonadia</taxon>
        <taxon>Desulfuromonadales</taxon>
        <taxon>Syntrophotaleaceae</taxon>
        <taxon>Syntrophotalea</taxon>
    </lineage>
</organism>
<keyword evidence="5 7" id="KW-0175">Coiled coil</keyword>
<dbReference type="SUPFAM" id="SSF52540">
    <property type="entry name" value="P-loop containing nucleoside triphosphate hydrolases"/>
    <property type="match status" value="1"/>
</dbReference>
<dbReference type="GO" id="GO:0005694">
    <property type="term" value="C:chromosome"/>
    <property type="evidence" value="ECO:0007669"/>
    <property type="project" value="InterPro"/>
</dbReference>
<name>A0A1L3GH26_SYNAC</name>
<dbReference type="NCBIfam" id="TIGR02168">
    <property type="entry name" value="SMC_prok_B"/>
    <property type="match status" value="1"/>
</dbReference>
<dbReference type="GO" id="GO:0007062">
    <property type="term" value="P:sister chromatid cohesion"/>
    <property type="evidence" value="ECO:0007669"/>
    <property type="project" value="InterPro"/>
</dbReference>
<dbReference type="SMART" id="SM00968">
    <property type="entry name" value="SMC_hinge"/>
    <property type="match status" value="1"/>
</dbReference>
<comment type="similarity">
    <text evidence="7">Belongs to the SMC family.</text>
</comment>
<evidence type="ECO:0000256" key="4">
    <source>
        <dbReference type="ARBA" id="ARBA00022840"/>
    </source>
</evidence>
<dbReference type="Gene3D" id="3.40.50.300">
    <property type="entry name" value="P-loop containing nucleotide triphosphate hydrolases"/>
    <property type="match status" value="2"/>
</dbReference>
<evidence type="ECO:0000256" key="5">
    <source>
        <dbReference type="ARBA" id="ARBA00023054"/>
    </source>
</evidence>
<dbReference type="GO" id="GO:0007059">
    <property type="term" value="P:chromosome segregation"/>
    <property type="evidence" value="ECO:0007669"/>
    <property type="project" value="UniProtKB-UniRule"/>
</dbReference>
<comment type="function">
    <text evidence="7">Required for chromosome condensation and partitioning.</text>
</comment>
<evidence type="ECO:0000259" key="8">
    <source>
        <dbReference type="SMART" id="SM00968"/>
    </source>
</evidence>
<dbReference type="RefSeq" id="WP_072287091.1">
    <property type="nucleotide sequence ID" value="NZ_CP015455.1"/>
</dbReference>
<evidence type="ECO:0000313" key="10">
    <source>
        <dbReference type="Proteomes" id="UP000182264"/>
    </source>
</evidence>
<evidence type="ECO:0000256" key="2">
    <source>
        <dbReference type="ARBA" id="ARBA00022490"/>
    </source>
</evidence>
<comment type="domain">
    <text evidence="7">Contains large globular domains required for ATP hydrolysis at each terminus and a third globular domain forming a flexible hinge near the middle of the molecule. These domains are separated by coiled-coil structures.</text>
</comment>
<dbReference type="Gene3D" id="1.20.1060.20">
    <property type="match status" value="1"/>
</dbReference>
<evidence type="ECO:0000313" key="9">
    <source>
        <dbReference type="EMBL" id="APG25241.1"/>
    </source>
</evidence>
<dbReference type="InterPro" id="IPR024704">
    <property type="entry name" value="SMC"/>
</dbReference>
<feature type="coiled-coil region" evidence="7">
    <location>
        <begin position="258"/>
        <end position="373"/>
    </location>
</feature>
<dbReference type="STRING" id="29542.A6070_03530"/>
<dbReference type="KEGG" id="pace:A6070_03530"/>
<dbReference type="Gene3D" id="1.20.5.170">
    <property type="match status" value="1"/>
</dbReference>
<evidence type="ECO:0000256" key="3">
    <source>
        <dbReference type="ARBA" id="ARBA00022741"/>
    </source>
</evidence>
<keyword evidence="4 7" id="KW-0067">ATP-binding</keyword>
<evidence type="ECO:0000256" key="6">
    <source>
        <dbReference type="ARBA" id="ARBA00023125"/>
    </source>
</evidence>
<dbReference type="PANTHER" id="PTHR43977">
    <property type="entry name" value="STRUCTURAL MAINTENANCE OF CHROMOSOMES PROTEIN 3"/>
    <property type="match status" value="1"/>
</dbReference>
<dbReference type="GO" id="GO:0005737">
    <property type="term" value="C:cytoplasm"/>
    <property type="evidence" value="ECO:0007669"/>
    <property type="project" value="UniProtKB-SubCell"/>
</dbReference>
<protein>
    <recommendedName>
        <fullName evidence="7">Chromosome partition protein Smc</fullName>
    </recommendedName>
</protein>
<comment type="subcellular location">
    <subcellularLocation>
        <location evidence="1 7">Cytoplasm</location>
    </subcellularLocation>
</comment>
<dbReference type="PIRSF" id="PIRSF005719">
    <property type="entry name" value="SMC"/>
    <property type="match status" value="1"/>
</dbReference>
<gene>
    <name evidence="7" type="primary">smc</name>
    <name evidence="9" type="ORF">A7E75_09555</name>
</gene>
<evidence type="ECO:0000256" key="7">
    <source>
        <dbReference type="HAMAP-Rule" id="MF_01894"/>
    </source>
</evidence>
<dbReference type="Pfam" id="PF06470">
    <property type="entry name" value="SMC_hinge"/>
    <property type="match status" value="1"/>
</dbReference>
<reference evidence="9 10" key="1">
    <citation type="journal article" date="2017" name="Genome Announc.">
        <title>Complete Genome Sequences of Two Acetylene-Fermenting Pelobacter acetylenicus Strains.</title>
        <authorList>
            <person name="Sutton J.M."/>
            <person name="Baesman S.M."/>
            <person name="Fierst J.L."/>
            <person name="Poret-Peterson A.T."/>
            <person name="Oremland R.S."/>
            <person name="Dunlap D.S."/>
            <person name="Akob D.M."/>
        </authorList>
    </citation>
    <scope>NUCLEOTIDE SEQUENCE [LARGE SCALE GENOMIC DNA]</scope>
    <source>
        <strain evidence="9 10">DSM 3247</strain>
    </source>
</reference>
<dbReference type="FunFam" id="3.40.50.300:FF:000901">
    <property type="entry name" value="Chromosome partition protein Smc"/>
    <property type="match status" value="1"/>
</dbReference>
<dbReference type="SUPFAM" id="SSF75553">
    <property type="entry name" value="Smc hinge domain"/>
    <property type="match status" value="1"/>
</dbReference>
<proteinExistence type="inferred from homology"/>
<feature type="coiled-coil region" evidence="7">
    <location>
        <begin position="665"/>
        <end position="748"/>
    </location>
</feature>
<dbReference type="Gene3D" id="3.30.70.1620">
    <property type="match status" value="1"/>
</dbReference>
<dbReference type="SUPFAM" id="SSF57997">
    <property type="entry name" value="Tropomyosin"/>
    <property type="match status" value="1"/>
</dbReference>
<feature type="coiled-coil region" evidence="7">
    <location>
        <begin position="798"/>
        <end position="923"/>
    </location>
</feature>
<dbReference type="GO" id="GO:0006260">
    <property type="term" value="P:DNA replication"/>
    <property type="evidence" value="ECO:0007669"/>
    <property type="project" value="UniProtKB-UniRule"/>
</dbReference>
<dbReference type="GO" id="GO:0005524">
    <property type="term" value="F:ATP binding"/>
    <property type="evidence" value="ECO:0007669"/>
    <property type="project" value="UniProtKB-UniRule"/>
</dbReference>
<dbReference type="GO" id="GO:0016887">
    <property type="term" value="F:ATP hydrolysis activity"/>
    <property type="evidence" value="ECO:0007669"/>
    <property type="project" value="InterPro"/>
</dbReference>
<keyword evidence="10" id="KW-1185">Reference proteome</keyword>